<gene>
    <name evidence="1" type="ORF">EZS28_037181</name>
</gene>
<reference evidence="1 2" key="1">
    <citation type="submission" date="2019-03" db="EMBL/GenBank/DDBJ databases">
        <title>Single cell metagenomics reveals metabolic interactions within the superorganism composed of flagellate Streblomastix strix and complex community of Bacteroidetes bacteria on its surface.</title>
        <authorList>
            <person name="Treitli S.C."/>
            <person name="Kolisko M."/>
            <person name="Husnik F."/>
            <person name="Keeling P."/>
            <person name="Hampl V."/>
        </authorList>
    </citation>
    <scope>NUCLEOTIDE SEQUENCE [LARGE SCALE GENOMIC DNA]</scope>
    <source>
        <strain evidence="1">ST1C</strain>
    </source>
</reference>
<accession>A0A5J4UBP5</accession>
<protein>
    <submittedName>
        <fullName evidence="1">Uncharacterized protein</fullName>
    </submittedName>
</protein>
<evidence type="ECO:0000313" key="1">
    <source>
        <dbReference type="EMBL" id="KAA6367292.1"/>
    </source>
</evidence>
<name>A0A5J4UBP5_9EUKA</name>
<sequence length="27" mass="3053">MPENPFLGTTVTYVLKNQISQEGKTEQ</sequence>
<evidence type="ECO:0000313" key="2">
    <source>
        <dbReference type="Proteomes" id="UP000324800"/>
    </source>
</evidence>
<proteinExistence type="predicted"/>
<comment type="caution">
    <text evidence="1">The sequence shown here is derived from an EMBL/GenBank/DDBJ whole genome shotgun (WGS) entry which is preliminary data.</text>
</comment>
<organism evidence="1 2">
    <name type="scientific">Streblomastix strix</name>
    <dbReference type="NCBI Taxonomy" id="222440"/>
    <lineage>
        <taxon>Eukaryota</taxon>
        <taxon>Metamonada</taxon>
        <taxon>Preaxostyla</taxon>
        <taxon>Oxymonadida</taxon>
        <taxon>Streblomastigidae</taxon>
        <taxon>Streblomastix</taxon>
    </lineage>
</organism>
<dbReference type="EMBL" id="SNRW01018486">
    <property type="protein sequence ID" value="KAA6367292.1"/>
    <property type="molecule type" value="Genomic_DNA"/>
</dbReference>
<dbReference type="Proteomes" id="UP000324800">
    <property type="component" value="Unassembled WGS sequence"/>
</dbReference>
<dbReference type="AlphaFoldDB" id="A0A5J4UBP5"/>
<feature type="non-terminal residue" evidence="1">
    <location>
        <position position="27"/>
    </location>
</feature>